<proteinExistence type="predicted"/>
<comment type="caution">
    <text evidence="3">The sequence shown here is derived from an EMBL/GenBank/DDBJ whole genome shotgun (WGS) entry which is preliminary data.</text>
</comment>
<evidence type="ECO:0000313" key="4">
    <source>
        <dbReference type="Proteomes" id="UP001208570"/>
    </source>
</evidence>
<keyword evidence="4" id="KW-1185">Reference proteome</keyword>
<dbReference type="EMBL" id="JAODUP010000092">
    <property type="protein sequence ID" value="KAK2162765.1"/>
    <property type="molecule type" value="Genomic_DNA"/>
</dbReference>
<evidence type="ECO:0000256" key="1">
    <source>
        <dbReference type="SAM" id="Phobius"/>
    </source>
</evidence>
<protein>
    <submittedName>
        <fullName evidence="3">Uncharacterized protein</fullName>
    </submittedName>
</protein>
<name>A0AAD9K2J3_9ANNE</name>
<sequence length="71" mass="8070">MYCVCLCLFVCVCVCLCVQNIWSVNKTDTYIIRLYTSDTLLQKMFNCGSRNDVHILILIPGIFLIIAAGIY</sequence>
<dbReference type="Proteomes" id="UP001208570">
    <property type="component" value="Unassembled WGS sequence"/>
</dbReference>
<dbReference type="AlphaFoldDB" id="A0AAD9K2J3"/>
<keyword evidence="1" id="KW-0472">Membrane</keyword>
<feature type="chain" id="PRO_5042164212" evidence="2">
    <location>
        <begin position="18"/>
        <end position="71"/>
    </location>
</feature>
<accession>A0AAD9K2J3</accession>
<feature type="transmembrane region" description="Helical" evidence="1">
    <location>
        <begin position="53"/>
        <end position="70"/>
    </location>
</feature>
<reference evidence="3" key="1">
    <citation type="journal article" date="2023" name="Mol. Biol. Evol.">
        <title>Third-Generation Sequencing Reveals the Adaptive Role of the Epigenome in Three Deep-Sea Polychaetes.</title>
        <authorList>
            <person name="Perez M."/>
            <person name="Aroh O."/>
            <person name="Sun Y."/>
            <person name="Lan Y."/>
            <person name="Juniper S.K."/>
            <person name="Young C.R."/>
            <person name="Angers B."/>
            <person name="Qian P.Y."/>
        </authorList>
    </citation>
    <scope>NUCLEOTIDE SEQUENCE</scope>
    <source>
        <strain evidence="3">P08H-3</strain>
    </source>
</reference>
<evidence type="ECO:0000256" key="2">
    <source>
        <dbReference type="SAM" id="SignalP"/>
    </source>
</evidence>
<feature type="signal peptide" evidence="2">
    <location>
        <begin position="1"/>
        <end position="17"/>
    </location>
</feature>
<gene>
    <name evidence="3" type="ORF">LSH36_92g05035</name>
</gene>
<keyword evidence="2" id="KW-0732">Signal</keyword>
<organism evidence="3 4">
    <name type="scientific">Paralvinella palmiformis</name>
    <dbReference type="NCBI Taxonomy" id="53620"/>
    <lineage>
        <taxon>Eukaryota</taxon>
        <taxon>Metazoa</taxon>
        <taxon>Spiralia</taxon>
        <taxon>Lophotrochozoa</taxon>
        <taxon>Annelida</taxon>
        <taxon>Polychaeta</taxon>
        <taxon>Sedentaria</taxon>
        <taxon>Canalipalpata</taxon>
        <taxon>Terebellida</taxon>
        <taxon>Terebelliformia</taxon>
        <taxon>Alvinellidae</taxon>
        <taxon>Paralvinella</taxon>
    </lineage>
</organism>
<evidence type="ECO:0000313" key="3">
    <source>
        <dbReference type="EMBL" id="KAK2162765.1"/>
    </source>
</evidence>
<keyword evidence="1" id="KW-0812">Transmembrane</keyword>
<keyword evidence="1" id="KW-1133">Transmembrane helix</keyword>